<sequence length="81" mass="9120">MTYVSTDPTGHPLAHLVAMDINQLINALKNDADALLVESRTRQTRKELDTSTGLLKYLQEMTNARESEIHGIKQRLIACQK</sequence>
<evidence type="ECO:0000313" key="2">
    <source>
        <dbReference type="Proteomes" id="UP000247702"/>
    </source>
</evidence>
<reference evidence="1 2" key="1">
    <citation type="submission" date="2017-11" db="EMBL/GenBank/DDBJ databases">
        <title>The genome of Rhizophagus clarus HR1 reveals common genetic basis of auxotrophy among arbuscular mycorrhizal fungi.</title>
        <authorList>
            <person name="Kobayashi Y."/>
        </authorList>
    </citation>
    <scope>NUCLEOTIDE SEQUENCE [LARGE SCALE GENOMIC DNA]</scope>
    <source>
        <strain evidence="1 2">HR1</strain>
    </source>
</reference>
<dbReference type="EMBL" id="BEXD01001392">
    <property type="protein sequence ID" value="GBB93904.1"/>
    <property type="molecule type" value="Genomic_DNA"/>
</dbReference>
<comment type="caution">
    <text evidence="1">The sequence shown here is derived from an EMBL/GenBank/DDBJ whole genome shotgun (WGS) entry which is preliminary data.</text>
</comment>
<organism evidence="1 2">
    <name type="scientific">Rhizophagus clarus</name>
    <dbReference type="NCBI Taxonomy" id="94130"/>
    <lineage>
        <taxon>Eukaryota</taxon>
        <taxon>Fungi</taxon>
        <taxon>Fungi incertae sedis</taxon>
        <taxon>Mucoromycota</taxon>
        <taxon>Glomeromycotina</taxon>
        <taxon>Glomeromycetes</taxon>
        <taxon>Glomerales</taxon>
        <taxon>Glomeraceae</taxon>
        <taxon>Rhizophagus</taxon>
    </lineage>
</organism>
<evidence type="ECO:0000313" key="1">
    <source>
        <dbReference type="EMBL" id="GBB93904.1"/>
    </source>
</evidence>
<gene>
    <name evidence="1" type="ORF">RclHR1_22500001</name>
</gene>
<name>A0A2Z6R806_9GLOM</name>
<protein>
    <submittedName>
        <fullName evidence="1">Uncharacterized protein</fullName>
    </submittedName>
</protein>
<dbReference type="AlphaFoldDB" id="A0A2Z6R806"/>
<accession>A0A2Z6R806</accession>
<dbReference type="Proteomes" id="UP000247702">
    <property type="component" value="Unassembled WGS sequence"/>
</dbReference>
<proteinExistence type="predicted"/>
<keyword evidence="2" id="KW-1185">Reference proteome</keyword>